<protein>
    <recommendedName>
        <fullName evidence="10">phosphatidyl-myo-inositol dimannoside synthase</fullName>
        <ecNumber evidence="10">2.4.1.346</ecNumber>
    </recommendedName>
    <alternativeName>
        <fullName evidence="11">Alpha-D-mannose-alpha-(1-6)-phosphatidylmyo-inositol-mannosyltransferase</fullName>
    </alternativeName>
    <alternativeName>
        <fullName evidence="14">Alpha-mannosyltransferase</fullName>
    </alternativeName>
    <alternativeName>
        <fullName evidence="13">Guanosine diphosphomannose-phosphatidyl-inositol alpha-mannosyltransferase</fullName>
    </alternativeName>
    <alternativeName>
        <fullName evidence="12">Phosphatidylinositol alpha-mannosyltransferase</fullName>
    </alternativeName>
</protein>
<reference evidence="17 18" key="1">
    <citation type="submission" date="2019-03" db="EMBL/GenBank/DDBJ databases">
        <title>Sequencing the genomes of 1000 actinobacteria strains.</title>
        <authorList>
            <person name="Klenk H.-P."/>
        </authorList>
    </citation>
    <scope>NUCLEOTIDE SEQUENCE [LARGE SCALE GENOMIC DNA]</scope>
    <source>
        <strain evidence="17 18">DSM 44969</strain>
    </source>
</reference>
<comment type="caution">
    <text evidence="17">The sequence shown here is derived from an EMBL/GenBank/DDBJ whole genome shotgun (WGS) entry which is preliminary data.</text>
</comment>
<evidence type="ECO:0000256" key="10">
    <source>
        <dbReference type="ARBA" id="ARBA00066957"/>
    </source>
</evidence>
<comment type="catalytic activity">
    <reaction evidence="7">
        <text>a 1,2-diacyl-sn-glycero-3-phospho-[alpha-D-6-acyl-mannopyranosyl-(1&lt;-&gt;6)-D-myo-inositol] + GDP-alpha-D-mannose = a 2-O-(alpha-D-mannosyl)-6-O-(6-O-acyl-alpha-D-mannosyl)-1-phosphatidyl-1D-myo-inositol + GDP + H(+)</text>
        <dbReference type="Rhea" id="RHEA:52444"/>
        <dbReference type="ChEBI" id="CHEBI:15378"/>
        <dbReference type="ChEBI" id="CHEBI:57527"/>
        <dbReference type="ChEBI" id="CHEBI:58189"/>
        <dbReference type="ChEBI" id="CHEBI:88053"/>
        <dbReference type="ChEBI" id="CHEBI:136625"/>
        <dbReference type="EC" id="2.4.1.346"/>
    </reaction>
</comment>
<sequence length="407" mass="43077">MAGTVRSGWCGPALSVPCTHGRYRPPVARTLLVTNDFPPRTGGIQNYLHALAGDLPADELVVYAPAWRGAEEFDRAQPYPVVRHPTSLMIPVPDVARRAVAIAREHGARSAWFGAAAPLALLGPVLRRRAGIERVVASTHGHEVGWSMLPGARSALRRIGDDADVLTVVSRYTRSRFASAFGPQAALEHLPPGVDTARFAPDPQARKEIRERYGLGDAAVVGCVSRLVPRKGQDTLIEVLPALRERVPGARLLLVGGGPYRERLQRLAQRHGVGDHVVITGGVPPDELAAHHAAADVFALPCRTRGGGLDVEGLGIVALEAAACGLPVVVGDSGGAPETVDEGRTGFVVGGRDPVALTDRLAGLLSDPDRAARMGEAGRDRIVRNWSGPAQAERLLGFLHGTAPART</sequence>
<evidence type="ECO:0000256" key="6">
    <source>
        <dbReference type="ARBA" id="ARBA00023098"/>
    </source>
</evidence>
<keyword evidence="4 17" id="KW-0328">Glycosyltransferase</keyword>
<evidence type="ECO:0000256" key="12">
    <source>
        <dbReference type="ARBA" id="ARBA00076875"/>
    </source>
</evidence>
<keyword evidence="3" id="KW-0444">Lipid biosynthesis</keyword>
<dbReference type="PANTHER" id="PTHR45947:SF3">
    <property type="entry name" value="SULFOQUINOVOSYL TRANSFERASE SQD2"/>
    <property type="match status" value="1"/>
</dbReference>
<comment type="pathway">
    <text evidence="9">Phospholipid metabolism; phosphatidylinositol metabolism.</text>
</comment>
<dbReference type="FunFam" id="3.40.50.2000:FF:000115">
    <property type="entry name" value="Alpha-(1-6)-phosphatidylinositol monomannoside mannosyltransferase"/>
    <property type="match status" value="1"/>
</dbReference>
<dbReference type="Pfam" id="PF00534">
    <property type="entry name" value="Glycos_transf_1"/>
    <property type="match status" value="1"/>
</dbReference>
<dbReference type="GO" id="GO:0043750">
    <property type="term" value="F:phosphatidylinositol alpha-mannosyltransferase activity"/>
    <property type="evidence" value="ECO:0007669"/>
    <property type="project" value="UniProtKB-ARBA"/>
</dbReference>
<evidence type="ECO:0000256" key="13">
    <source>
        <dbReference type="ARBA" id="ARBA00077842"/>
    </source>
</evidence>
<evidence type="ECO:0000256" key="3">
    <source>
        <dbReference type="ARBA" id="ARBA00022516"/>
    </source>
</evidence>
<comment type="catalytic activity">
    <reaction evidence="8">
        <text>a 1,2-diacyl-sn-glycero-3-phospho-[alpha-D-mannopyranosyl-(1&lt;-&gt;6)-D-myo-inositol] + GDP-alpha-D-mannose = a 2,6-O-bis(alpha-D-mannopyranosyl)-1-phosphatidyl-1D-myo-inositol + GDP + H(+)</text>
        <dbReference type="Rhea" id="RHEA:52440"/>
        <dbReference type="ChEBI" id="CHEBI:15378"/>
        <dbReference type="ChEBI" id="CHEBI:57527"/>
        <dbReference type="ChEBI" id="CHEBI:58189"/>
        <dbReference type="ChEBI" id="CHEBI:87673"/>
        <dbReference type="ChEBI" id="CHEBI:136624"/>
        <dbReference type="EC" id="2.4.1.346"/>
    </reaction>
</comment>
<dbReference type="GO" id="GO:0033164">
    <property type="term" value="F:initiation-specific glycolipid 1,6-alpha-mannosyltransferase activity"/>
    <property type="evidence" value="ECO:0007669"/>
    <property type="project" value="UniProtKB-ARBA"/>
</dbReference>
<name>A0A4R1HVP2_PSEEN</name>
<keyword evidence="18" id="KW-1185">Reference proteome</keyword>
<evidence type="ECO:0000313" key="17">
    <source>
        <dbReference type="EMBL" id="TCK25075.1"/>
    </source>
</evidence>
<evidence type="ECO:0000256" key="5">
    <source>
        <dbReference type="ARBA" id="ARBA00022679"/>
    </source>
</evidence>
<evidence type="ECO:0000256" key="7">
    <source>
        <dbReference type="ARBA" id="ARBA00051960"/>
    </source>
</evidence>
<evidence type="ECO:0000256" key="11">
    <source>
        <dbReference type="ARBA" id="ARBA00075163"/>
    </source>
</evidence>
<organism evidence="17 18">
    <name type="scientific">Pseudonocardia endophytica</name>
    <dbReference type="NCBI Taxonomy" id="401976"/>
    <lineage>
        <taxon>Bacteria</taxon>
        <taxon>Bacillati</taxon>
        <taxon>Actinomycetota</taxon>
        <taxon>Actinomycetes</taxon>
        <taxon>Pseudonocardiales</taxon>
        <taxon>Pseudonocardiaceae</taxon>
        <taxon>Pseudonocardia</taxon>
    </lineage>
</organism>
<comment type="similarity">
    <text evidence="2">Belongs to the glycosyltransferase group 1 family. Glycosyltransferase 4 subfamily.</text>
</comment>
<dbReference type="EMBL" id="SMFZ01000001">
    <property type="protein sequence ID" value="TCK25075.1"/>
    <property type="molecule type" value="Genomic_DNA"/>
</dbReference>
<evidence type="ECO:0000256" key="14">
    <source>
        <dbReference type="ARBA" id="ARBA00079381"/>
    </source>
</evidence>
<gene>
    <name evidence="17" type="ORF">EV378_0872</name>
</gene>
<dbReference type="InterPro" id="IPR001296">
    <property type="entry name" value="Glyco_trans_1"/>
</dbReference>
<dbReference type="Gene3D" id="3.40.50.2000">
    <property type="entry name" value="Glycogen Phosphorylase B"/>
    <property type="match status" value="2"/>
</dbReference>
<evidence type="ECO:0000256" key="8">
    <source>
        <dbReference type="ARBA" id="ARBA00052876"/>
    </source>
</evidence>
<evidence type="ECO:0000259" key="16">
    <source>
        <dbReference type="Pfam" id="PF13439"/>
    </source>
</evidence>
<dbReference type="GO" id="GO:0009247">
    <property type="term" value="P:glycolipid biosynthetic process"/>
    <property type="evidence" value="ECO:0007669"/>
    <property type="project" value="UniProtKB-ARBA"/>
</dbReference>
<proteinExistence type="inferred from homology"/>
<evidence type="ECO:0000313" key="18">
    <source>
        <dbReference type="Proteomes" id="UP000295560"/>
    </source>
</evidence>
<accession>A0A4R1HVP2</accession>
<dbReference type="GO" id="GO:0016020">
    <property type="term" value="C:membrane"/>
    <property type="evidence" value="ECO:0007669"/>
    <property type="project" value="GOC"/>
</dbReference>
<dbReference type="CDD" id="cd03801">
    <property type="entry name" value="GT4_PimA-like"/>
    <property type="match status" value="1"/>
</dbReference>
<comment type="pathway">
    <text evidence="1">Lipid metabolism.</text>
</comment>
<dbReference type="Proteomes" id="UP000295560">
    <property type="component" value="Unassembled WGS sequence"/>
</dbReference>
<dbReference type="EC" id="2.4.1.346" evidence="10"/>
<feature type="domain" description="Glycosyltransferase subfamily 4-like N-terminal" evidence="16">
    <location>
        <begin position="42"/>
        <end position="198"/>
    </location>
</feature>
<dbReference type="FunFam" id="3.40.50.2000:FF:000069">
    <property type="entry name" value="Alpha-(1-6)-phosphatidylinositol monomannoside mannosyltransferase"/>
    <property type="match status" value="1"/>
</dbReference>
<keyword evidence="5 17" id="KW-0808">Transferase</keyword>
<dbReference type="SUPFAM" id="SSF53756">
    <property type="entry name" value="UDP-Glycosyltransferase/glycogen phosphorylase"/>
    <property type="match status" value="1"/>
</dbReference>
<evidence type="ECO:0000256" key="9">
    <source>
        <dbReference type="ARBA" id="ARBA00060651"/>
    </source>
</evidence>
<dbReference type="InterPro" id="IPR050194">
    <property type="entry name" value="Glycosyltransferase_grp1"/>
</dbReference>
<dbReference type="AlphaFoldDB" id="A0A4R1HVP2"/>
<dbReference type="PANTHER" id="PTHR45947">
    <property type="entry name" value="SULFOQUINOVOSYL TRANSFERASE SQD2"/>
    <property type="match status" value="1"/>
</dbReference>
<keyword evidence="6" id="KW-0443">Lipid metabolism</keyword>
<evidence type="ECO:0000259" key="15">
    <source>
        <dbReference type="Pfam" id="PF00534"/>
    </source>
</evidence>
<dbReference type="InterPro" id="IPR028098">
    <property type="entry name" value="Glyco_trans_4-like_N"/>
</dbReference>
<evidence type="ECO:0000256" key="2">
    <source>
        <dbReference type="ARBA" id="ARBA00009481"/>
    </source>
</evidence>
<dbReference type="Pfam" id="PF13439">
    <property type="entry name" value="Glyco_transf_4"/>
    <property type="match status" value="1"/>
</dbReference>
<evidence type="ECO:0000256" key="1">
    <source>
        <dbReference type="ARBA" id="ARBA00005189"/>
    </source>
</evidence>
<feature type="domain" description="Glycosyl transferase family 1" evidence="15">
    <location>
        <begin position="206"/>
        <end position="380"/>
    </location>
</feature>
<evidence type="ECO:0000256" key="4">
    <source>
        <dbReference type="ARBA" id="ARBA00022676"/>
    </source>
</evidence>